<evidence type="ECO:0000256" key="5">
    <source>
        <dbReference type="RuleBase" id="RU000304"/>
    </source>
</evidence>
<dbReference type="PANTHER" id="PTHR44329">
    <property type="entry name" value="SERINE/THREONINE-PROTEIN KINASE TNNI3K-RELATED"/>
    <property type="match status" value="1"/>
</dbReference>
<keyword evidence="1 5" id="KW-0723">Serine/threonine-protein kinase</keyword>
<feature type="region of interest" description="Disordered" evidence="6">
    <location>
        <begin position="28"/>
        <end position="72"/>
    </location>
</feature>
<dbReference type="KEGG" id="aten:116300518"/>
<dbReference type="Gene3D" id="1.10.510.10">
    <property type="entry name" value="Transferase(Phosphotransferase) domain 1"/>
    <property type="match status" value="1"/>
</dbReference>
<feature type="compositionally biased region" description="Basic and acidic residues" evidence="6">
    <location>
        <begin position="48"/>
        <end position="60"/>
    </location>
</feature>
<dbReference type="InterPro" id="IPR051681">
    <property type="entry name" value="Ser/Thr_Kinases-Pseudokinases"/>
</dbReference>
<evidence type="ECO:0000256" key="3">
    <source>
        <dbReference type="ARBA" id="ARBA00022840"/>
    </source>
</evidence>
<dbReference type="InterPro" id="IPR001245">
    <property type="entry name" value="Ser-Thr/Tyr_kinase_cat_dom"/>
</dbReference>
<dbReference type="RefSeq" id="XP_031565258.1">
    <property type="nucleotide sequence ID" value="XM_031709398.1"/>
</dbReference>
<dbReference type="InterPro" id="IPR000719">
    <property type="entry name" value="Prot_kinase_dom"/>
</dbReference>
<dbReference type="SMART" id="SM00220">
    <property type="entry name" value="S_TKc"/>
    <property type="match status" value="1"/>
</dbReference>
<feature type="binding site" evidence="4">
    <location>
        <position position="166"/>
    </location>
    <ligand>
        <name>ATP</name>
        <dbReference type="ChEBI" id="CHEBI:30616"/>
    </ligand>
</feature>
<dbReference type="GO" id="GO:0005524">
    <property type="term" value="F:ATP binding"/>
    <property type="evidence" value="ECO:0007669"/>
    <property type="project" value="UniProtKB-UniRule"/>
</dbReference>
<dbReference type="AlphaFoldDB" id="A0A6P8IAQ8"/>
<proteinExistence type="inferred from homology"/>
<keyword evidence="1 5" id="KW-0808">Transferase</keyword>
<dbReference type="PROSITE" id="PS50011">
    <property type="entry name" value="PROTEIN_KINASE_DOM"/>
    <property type="match status" value="1"/>
</dbReference>
<organism evidence="8 9">
    <name type="scientific">Actinia tenebrosa</name>
    <name type="common">Australian red waratah sea anemone</name>
    <dbReference type="NCBI Taxonomy" id="6105"/>
    <lineage>
        <taxon>Eukaryota</taxon>
        <taxon>Metazoa</taxon>
        <taxon>Cnidaria</taxon>
        <taxon>Anthozoa</taxon>
        <taxon>Hexacorallia</taxon>
        <taxon>Actiniaria</taxon>
        <taxon>Actiniidae</taxon>
        <taxon>Actinia</taxon>
    </lineage>
</organism>
<evidence type="ECO:0000313" key="8">
    <source>
        <dbReference type="Proteomes" id="UP000515163"/>
    </source>
</evidence>
<dbReference type="GeneID" id="116300518"/>
<keyword evidence="1 5" id="KW-0418">Kinase</keyword>
<evidence type="ECO:0000259" key="7">
    <source>
        <dbReference type="PROSITE" id="PS50011"/>
    </source>
</evidence>
<dbReference type="SUPFAM" id="SSF56112">
    <property type="entry name" value="Protein kinase-like (PK-like)"/>
    <property type="match status" value="1"/>
</dbReference>
<dbReference type="PROSITE" id="PS00107">
    <property type="entry name" value="PROTEIN_KINASE_ATP"/>
    <property type="match status" value="1"/>
</dbReference>
<comment type="similarity">
    <text evidence="5">Belongs to the protein kinase superfamily.</text>
</comment>
<feature type="compositionally biased region" description="Basic and acidic residues" evidence="6">
    <location>
        <begin position="104"/>
        <end position="119"/>
    </location>
</feature>
<dbReference type="Proteomes" id="UP000515163">
    <property type="component" value="Unplaced"/>
</dbReference>
<dbReference type="InParanoid" id="A0A6P8IAQ8"/>
<dbReference type="PROSITE" id="PS00108">
    <property type="entry name" value="PROTEIN_KINASE_ST"/>
    <property type="match status" value="1"/>
</dbReference>
<dbReference type="GO" id="GO:0004674">
    <property type="term" value="F:protein serine/threonine kinase activity"/>
    <property type="evidence" value="ECO:0007669"/>
    <property type="project" value="UniProtKB-KW"/>
</dbReference>
<dbReference type="InterPro" id="IPR017441">
    <property type="entry name" value="Protein_kinase_ATP_BS"/>
</dbReference>
<feature type="domain" description="Protein kinase" evidence="7">
    <location>
        <begin position="139"/>
        <end position="383"/>
    </location>
</feature>
<keyword evidence="2 4" id="KW-0547">Nucleotide-binding</keyword>
<feature type="region of interest" description="Disordered" evidence="6">
    <location>
        <begin position="90"/>
        <end position="127"/>
    </location>
</feature>
<evidence type="ECO:0000256" key="4">
    <source>
        <dbReference type="PROSITE-ProRule" id="PRU10141"/>
    </source>
</evidence>
<accession>A0A6P8IAQ8</accession>
<name>A0A6P8IAQ8_ACTTE</name>
<evidence type="ECO:0000256" key="6">
    <source>
        <dbReference type="SAM" id="MobiDB-lite"/>
    </source>
</evidence>
<evidence type="ECO:0000313" key="9">
    <source>
        <dbReference type="RefSeq" id="XP_031565258.1"/>
    </source>
</evidence>
<dbReference type="InterPro" id="IPR011009">
    <property type="entry name" value="Kinase-like_dom_sf"/>
</dbReference>
<dbReference type="InterPro" id="IPR008271">
    <property type="entry name" value="Ser/Thr_kinase_AS"/>
</dbReference>
<dbReference type="Gene3D" id="3.30.200.20">
    <property type="entry name" value="Phosphorylase Kinase, domain 1"/>
    <property type="match status" value="1"/>
</dbReference>
<keyword evidence="8" id="KW-1185">Reference proteome</keyword>
<evidence type="ECO:0000256" key="1">
    <source>
        <dbReference type="ARBA" id="ARBA00022527"/>
    </source>
</evidence>
<reference evidence="9" key="1">
    <citation type="submission" date="2025-08" db="UniProtKB">
        <authorList>
            <consortium name="RefSeq"/>
        </authorList>
    </citation>
    <scope>IDENTIFICATION</scope>
    <source>
        <tissue evidence="9">Tentacle</tissue>
    </source>
</reference>
<dbReference type="Pfam" id="PF07714">
    <property type="entry name" value="PK_Tyr_Ser-Thr"/>
    <property type="match status" value="1"/>
</dbReference>
<keyword evidence="3 4" id="KW-0067">ATP-binding</keyword>
<sequence>MDVEKDFEVSVEKDLEIDAESRKKNTRKYYKNLAKNQKKRWRARKKKREEDGVKRRDQFQRNRAMNDQGEQMEVELEAKYLEPTVVMEVEKEKTGEGESSLSVSREERGSLLGREERSHRSQSIPHGHRFKEINISGLVKIGKSVGAGTFGQCNLARYRGMVVVVKDYITDNFSSKEQLRQEVLHEAKVISQLGDHRNLPLLYGICTVNLPYKMVLQFHGIGEKSVTLYKAVKTKKLTNEQWFDIVKGVAAGLNHVHARGYLHNDLKVNNVVIENSTGEYHSVIIDFGKSSKISANSRRKNLSKEEQLKYTASYPHIAPEIVDGSSDPSIKSDVFSFAKLLQFVEKHSSFEIGGRVGCMAYSAALLQNPKMRPTLMQIINYNK</sequence>
<dbReference type="OrthoDB" id="5965268at2759"/>
<protein>
    <submittedName>
        <fullName evidence="9">Sporulation protein kinase pit1-like</fullName>
    </submittedName>
</protein>
<evidence type="ECO:0000256" key="2">
    <source>
        <dbReference type="ARBA" id="ARBA00022741"/>
    </source>
</evidence>
<feature type="compositionally biased region" description="Basic residues" evidence="6">
    <location>
        <begin position="28"/>
        <end position="47"/>
    </location>
</feature>
<gene>
    <name evidence="9" type="primary">LOC116300518</name>
</gene>